<proteinExistence type="predicted"/>
<comment type="caution">
    <text evidence="1">The sequence shown here is derived from an EMBL/GenBank/DDBJ whole genome shotgun (WGS) entry which is preliminary data.</text>
</comment>
<name>A0A329BIX3_9BURK</name>
<dbReference type="EMBL" id="QLTK01000023">
    <property type="protein sequence ID" value="RAS22596.1"/>
    <property type="molecule type" value="Genomic_DNA"/>
</dbReference>
<gene>
    <name evidence="1" type="ORF">BX591_12361</name>
</gene>
<dbReference type="Proteomes" id="UP000248918">
    <property type="component" value="Unassembled WGS sequence"/>
</dbReference>
<dbReference type="InterPro" id="IPR021769">
    <property type="entry name" value="DUF3331"/>
</dbReference>
<dbReference type="Pfam" id="PF11811">
    <property type="entry name" value="DUF3331"/>
    <property type="match status" value="1"/>
</dbReference>
<protein>
    <submittedName>
        <fullName evidence="1">Uncharacterized protein DUF3331</fullName>
    </submittedName>
</protein>
<reference evidence="1 2" key="1">
    <citation type="submission" date="2018-06" db="EMBL/GenBank/DDBJ databases">
        <title>Genomic Encyclopedia of Type Strains, Phase III (KMG-III): the genomes of soil and plant-associated and newly described type strains.</title>
        <authorList>
            <person name="Whitman W."/>
        </authorList>
    </citation>
    <scope>NUCLEOTIDE SEQUENCE [LARGE SCALE GENOMIC DNA]</scope>
    <source>
        <strain evidence="1 2">LMG 23644</strain>
    </source>
</reference>
<sequence length="179" mass="19149">MKTETVSVAVRQQALQANGACQAACQASYEQSGAAFHDAGVSVWNHVIHALCRIDRSEGEGEGAGEAFLLRPASRRAAYALSPHVQVEVVERLSESSIAVLWQDATRCRYADQVWISCRARLKGRCALSGAVIRRDDMIYKPRVRASIPANAAAMILASVVEQLPAMKVALTSGAPASA</sequence>
<organism evidence="1 2">
    <name type="scientific">Paraburkholderia bryophila</name>
    <dbReference type="NCBI Taxonomy" id="420952"/>
    <lineage>
        <taxon>Bacteria</taxon>
        <taxon>Pseudomonadati</taxon>
        <taxon>Pseudomonadota</taxon>
        <taxon>Betaproteobacteria</taxon>
        <taxon>Burkholderiales</taxon>
        <taxon>Burkholderiaceae</taxon>
        <taxon>Paraburkholderia</taxon>
    </lineage>
</organism>
<evidence type="ECO:0000313" key="2">
    <source>
        <dbReference type="Proteomes" id="UP000248918"/>
    </source>
</evidence>
<accession>A0A329BIX3</accession>
<dbReference type="RefSeq" id="WP_111934317.1">
    <property type="nucleotide sequence ID" value="NZ_CADFFP010000011.1"/>
</dbReference>
<dbReference type="OrthoDB" id="9152922at2"/>
<evidence type="ECO:0000313" key="1">
    <source>
        <dbReference type="EMBL" id="RAS22596.1"/>
    </source>
</evidence>
<dbReference type="AlphaFoldDB" id="A0A329BIX3"/>